<evidence type="ECO:0000256" key="14">
    <source>
        <dbReference type="SAM" id="Phobius"/>
    </source>
</evidence>
<evidence type="ECO:0000256" key="9">
    <source>
        <dbReference type="ARBA" id="ARBA00022989"/>
    </source>
</evidence>
<keyword evidence="8" id="KW-0630">Potassium</keyword>
<evidence type="ECO:0000313" key="18">
    <source>
        <dbReference type="EMBL" id="CAD5118354.1"/>
    </source>
</evidence>
<dbReference type="GO" id="GO:0032222">
    <property type="term" value="P:regulation of synaptic transmission, cholinergic"/>
    <property type="evidence" value="ECO:0007669"/>
    <property type="project" value="InterPro"/>
</dbReference>
<dbReference type="GO" id="GO:0008076">
    <property type="term" value="C:voltage-gated potassium channel complex"/>
    <property type="evidence" value="ECO:0007669"/>
    <property type="project" value="InterPro"/>
</dbReference>
<keyword evidence="2" id="KW-0813">Transport</keyword>
<keyword evidence="6" id="KW-0631">Potassium channel</keyword>
<keyword evidence="10" id="KW-0406">Ion transport</keyword>
<feature type="domain" description="Potassium channel tetramerisation-type BTB" evidence="17">
    <location>
        <begin position="270"/>
        <end position="330"/>
    </location>
</feature>
<keyword evidence="19" id="KW-1185">Reference proteome</keyword>
<dbReference type="GO" id="GO:0001508">
    <property type="term" value="P:action potential"/>
    <property type="evidence" value="ECO:0007669"/>
    <property type="project" value="TreeGrafter"/>
</dbReference>
<dbReference type="SUPFAM" id="SSF81324">
    <property type="entry name" value="Voltage-gated potassium channels"/>
    <property type="match status" value="1"/>
</dbReference>
<keyword evidence="9 14" id="KW-1133">Transmembrane helix</keyword>
<dbReference type="Gene3D" id="3.30.710.10">
    <property type="entry name" value="Potassium Channel Kv1.1, Chain A"/>
    <property type="match status" value="1"/>
</dbReference>
<dbReference type="PANTHER" id="PTHR11537:SF254">
    <property type="entry name" value="POTASSIUM VOLTAGE-GATED CHANNEL PROTEIN SHAB"/>
    <property type="match status" value="1"/>
</dbReference>
<dbReference type="InterPro" id="IPR031424">
    <property type="entry name" value="QVR-like"/>
</dbReference>
<evidence type="ECO:0000259" key="17">
    <source>
        <dbReference type="Pfam" id="PF02214"/>
    </source>
</evidence>
<feature type="transmembrane region" description="Helical" evidence="14">
    <location>
        <begin position="545"/>
        <end position="566"/>
    </location>
</feature>
<feature type="transmembrane region" description="Helical" evidence="14">
    <location>
        <begin position="387"/>
        <end position="405"/>
    </location>
</feature>
<feature type="transmembrane region" description="Helical" evidence="14">
    <location>
        <begin position="604"/>
        <end position="630"/>
    </location>
</feature>
<feature type="transmembrane region" description="Helical" evidence="14">
    <location>
        <begin position="578"/>
        <end position="598"/>
    </location>
</feature>
<protein>
    <submittedName>
        <fullName evidence="18">DgyrCDS7063</fullName>
    </submittedName>
</protein>
<dbReference type="InterPro" id="IPR003968">
    <property type="entry name" value="K_chnl_volt-dep_Kv"/>
</dbReference>
<keyword evidence="3" id="KW-0633">Potassium transport</keyword>
<dbReference type="Pfam" id="PF17064">
    <property type="entry name" value="QVR"/>
    <property type="match status" value="1"/>
</dbReference>
<dbReference type="GO" id="GO:0051260">
    <property type="term" value="P:protein homooligomerization"/>
    <property type="evidence" value="ECO:0007669"/>
    <property type="project" value="InterPro"/>
</dbReference>
<feature type="transmembrane region" description="Helical" evidence="14">
    <location>
        <begin position="441"/>
        <end position="463"/>
    </location>
</feature>
<dbReference type="PRINTS" id="PR00169">
    <property type="entry name" value="KCHANNEL"/>
</dbReference>
<evidence type="ECO:0000256" key="2">
    <source>
        <dbReference type="ARBA" id="ARBA00022448"/>
    </source>
</evidence>
<evidence type="ECO:0000256" key="7">
    <source>
        <dbReference type="ARBA" id="ARBA00022882"/>
    </source>
</evidence>
<dbReference type="InterPro" id="IPR003971">
    <property type="entry name" value="K_chnl_volt-dep_Kv5/Kv9"/>
</dbReference>
<evidence type="ECO:0000259" key="16">
    <source>
        <dbReference type="Pfam" id="PF00520"/>
    </source>
</evidence>
<comment type="subcellular location">
    <subcellularLocation>
        <location evidence="1">Membrane</location>
        <topology evidence="1">Multi-pass membrane protein</topology>
    </subcellularLocation>
</comment>
<dbReference type="InterPro" id="IPR005821">
    <property type="entry name" value="Ion_trans_dom"/>
</dbReference>
<evidence type="ECO:0000256" key="11">
    <source>
        <dbReference type="ARBA" id="ARBA00023136"/>
    </source>
</evidence>
<dbReference type="Gene3D" id="1.10.287.70">
    <property type="match status" value="1"/>
</dbReference>
<dbReference type="FunFam" id="1.10.287.70:FF:000002">
    <property type="entry name" value="Potassium voltage-gated channel subfamily a member"/>
    <property type="match status" value="1"/>
</dbReference>
<dbReference type="PANTHER" id="PTHR11537">
    <property type="entry name" value="VOLTAGE-GATED POTASSIUM CHANNEL"/>
    <property type="match status" value="1"/>
</dbReference>
<evidence type="ECO:0000256" key="8">
    <source>
        <dbReference type="ARBA" id="ARBA00022958"/>
    </source>
</evidence>
<evidence type="ECO:0000256" key="12">
    <source>
        <dbReference type="ARBA" id="ARBA00023180"/>
    </source>
</evidence>
<evidence type="ECO:0000256" key="1">
    <source>
        <dbReference type="ARBA" id="ARBA00004141"/>
    </source>
</evidence>
<evidence type="ECO:0000256" key="13">
    <source>
        <dbReference type="ARBA" id="ARBA00023303"/>
    </source>
</evidence>
<keyword evidence="13" id="KW-0407">Ion channel</keyword>
<gene>
    <name evidence="18" type="ORF">DGYR_LOCUS6745</name>
</gene>
<dbReference type="GO" id="GO:0030431">
    <property type="term" value="P:sleep"/>
    <property type="evidence" value="ECO:0007669"/>
    <property type="project" value="InterPro"/>
</dbReference>
<comment type="caution">
    <text evidence="18">The sequence shown here is derived from an EMBL/GenBank/DDBJ whole genome shotgun (WGS) entry which is preliminary data.</text>
</comment>
<evidence type="ECO:0000313" key="19">
    <source>
        <dbReference type="Proteomes" id="UP000549394"/>
    </source>
</evidence>
<feature type="transmembrane region" description="Helical" evidence="14">
    <location>
        <begin position="504"/>
        <end position="525"/>
    </location>
</feature>
<dbReference type="Pfam" id="PF02214">
    <property type="entry name" value="BTB_2"/>
    <property type="match status" value="1"/>
</dbReference>
<dbReference type="AlphaFoldDB" id="A0A7I8VQ37"/>
<keyword evidence="12" id="KW-0325">Glycoprotein</keyword>
<dbReference type="InterPro" id="IPR028325">
    <property type="entry name" value="VG_K_chnl"/>
</dbReference>
<evidence type="ECO:0000256" key="15">
    <source>
        <dbReference type="SAM" id="SignalP"/>
    </source>
</evidence>
<evidence type="ECO:0000256" key="10">
    <source>
        <dbReference type="ARBA" id="ARBA00023065"/>
    </source>
</evidence>
<dbReference type="EMBL" id="CAJFCJ010000008">
    <property type="protein sequence ID" value="CAD5118354.1"/>
    <property type="molecule type" value="Genomic_DNA"/>
</dbReference>
<dbReference type="InterPro" id="IPR011333">
    <property type="entry name" value="SKP1/BTB/POZ_sf"/>
</dbReference>
<organism evidence="18 19">
    <name type="scientific">Dimorphilus gyrociliatus</name>
    <dbReference type="NCBI Taxonomy" id="2664684"/>
    <lineage>
        <taxon>Eukaryota</taxon>
        <taxon>Metazoa</taxon>
        <taxon>Spiralia</taxon>
        <taxon>Lophotrochozoa</taxon>
        <taxon>Annelida</taxon>
        <taxon>Polychaeta</taxon>
        <taxon>Polychaeta incertae sedis</taxon>
        <taxon>Dinophilidae</taxon>
        <taxon>Dimorphilus</taxon>
    </lineage>
</organism>
<keyword evidence="7" id="KW-0851">Voltage-gated channel</keyword>
<keyword evidence="4 14" id="KW-0812">Transmembrane</keyword>
<dbReference type="Proteomes" id="UP000549394">
    <property type="component" value="Unassembled WGS sequence"/>
</dbReference>
<name>A0A7I8VQ37_9ANNE</name>
<accession>A0A7I8VQ37</accession>
<dbReference type="InterPro" id="IPR003131">
    <property type="entry name" value="T1-type_BTB"/>
</dbReference>
<sequence length="751" mass="86267">MRTLLNNNHFPAMFRFLTFLLIFVLKTEIVKCINCFACDWYADYTTGDARCGWDNEFTIPQNQSDVSVGTNCEKCALGILRKDDRVNEIVRRCITDLGNEEWEKEANYCSHEPLVGGHREFCYCENDYCNKDNSNIANVCDTTTTTNNLQIEEVNRNKEATTVKCYQCFWKKGQTSGPFNPKCGYGDNFTIPAEDAIENCDSCFIRRIMKGDDIQEINRGCSPFTEDWQAHKVSCATQPLTGGRDEFCYCKEDLCNDNVDDIPSTCDSYIQETTARASEYTIHLRNPDLFSSILDYYRSGELHFSHCLCGSSIKAELLFWKIEEHCIASCCYNAYKDWDKEQETLKILDKTLSHSEKGSYTPQEKFSFRHRLWRFLEKPNSSAAARLWAVFYFIMILVSIAIVCMETVPKFRTLRSGSIPDVANETNPKKRMLIATDSHPALLYTDGSCIILFFFELVIRFSVCPNKKRFFVSVMNIIDILSVFPMMGLFVWRRFFSLKTNTYVALLAYLFVASVLRVFRLLKMARHHKGLKLLQLALKKSAEELVLLFLLIFMGMLVFSTLLYFFEFEDDKSEVTSIPIGFWWCIITMTTVGYGDIVPNTSQGYLIGALCAICGILATGLPIPIIASNFNHFHNYMRIRNILLERQQRRKDAGVMDNFQLKFHKRRSVITELSENYVMENVQKSNWCCLFKKNIFDRSSSSSVSPCTTTAGVSQASIINTTLYNDIKSNDSETIKSNQNINESSNLDIKR</sequence>
<dbReference type="OrthoDB" id="415460at2759"/>
<dbReference type="Pfam" id="PF00520">
    <property type="entry name" value="Ion_trans"/>
    <property type="match status" value="1"/>
</dbReference>
<dbReference type="SUPFAM" id="SSF54695">
    <property type="entry name" value="POZ domain"/>
    <property type="match status" value="1"/>
</dbReference>
<feature type="transmembrane region" description="Helical" evidence="14">
    <location>
        <begin position="469"/>
        <end position="492"/>
    </location>
</feature>
<feature type="chain" id="PRO_5029838260" evidence="15">
    <location>
        <begin position="33"/>
        <end position="751"/>
    </location>
</feature>
<evidence type="ECO:0000256" key="6">
    <source>
        <dbReference type="ARBA" id="ARBA00022826"/>
    </source>
</evidence>
<keyword evidence="11 14" id="KW-0472">Membrane</keyword>
<dbReference type="GO" id="GO:0005249">
    <property type="term" value="F:voltage-gated potassium channel activity"/>
    <property type="evidence" value="ECO:0007669"/>
    <property type="project" value="InterPro"/>
</dbReference>
<feature type="domain" description="Ion transport" evidence="16">
    <location>
        <begin position="386"/>
        <end position="634"/>
    </location>
</feature>
<dbReference type="Gene3D" id="1.20.120.350">
    <property type="entry name" value="Voltage-gated potassium channels. Chain C"/>
    <property type="match status" value="1"/>
</dbReference>
<proteinExistence type="predicted"/>
<evidence type="ECO:0000256" key="3">
    <source>
        <dbReference type="ARBA" id="ARBA00022538"/>
    </source>
</evidence>
<evidence type="ECO:0000256" key="4">
    <source>
        <dbReference type="ARBA" id="ARBA00022692"/>
    </source>
</evidence>
<feature type="signal peptide" evidence="15">
    <location>
        <begin position="1"/>
        <end position="32"/>
    </location>
</feature>
<dbReference type="PRINTS" id="PR01494">
    <property type="entry name" value="KV9CHANNEL"/>
</dbReference>
<reference evidence="18 19" key="1">
    <citation type="submission" date="2020-08" db="EMBL/GenBank/DDBJ databases">
        <authorList>
            <person name="Hejnol A."/>
        </authorList>
    </citation>
    <scope>NUCLEOTIDE SEQUENCE [LARGE SCALE GENOMIC DNA]</scope>
</reference>
<dbReference type="PRINTS" id="PR01491">
    <property type="entry name" value="KVCHANNEL"/>
</dbReference>
<keyword evidence="5 15" id="KW-0732">Signal</keyword>
<evidence type="ECO:0000256" key="5">
    <source>
        <dbReference type="ARBA" id="ARBA00022729"/>
    </source>
</evidence>
<dbReference type="InterPro" id="IPR027359">
    <property type="entry name" value="Volt_channel_dom_sf"/>
</dbReference>